<dbReference type="OrthoDB" id="125289at2759"/>
<dbReference type="EMBL" id="NBNE01001365">
    <property type="protein sequence ID" value="OWZ14319.1"/>
    <property type="molecule type" value="Genomic_DNA"/>
</dbReference>
<comment type="caution">
    <text evidence="1">The sequence shown here is derived from an EMBL/GenBank/DDBJ whole genome shotgun (WGS) entry which is preliminary data.</text>
</comment>
<evidence type="ECO:0000313" key="2">
    <source>
        <dbReference type="Proteomes" id="UP000198211"/>
    </source>
</evidence>
<organism evidence="1 2">
    <name type="scientific">Phytophthora megakarya</name>
    <dbReference type="NCBI Taxonomy" id="4795"/>
    <lineage>
        <taxon>Eukaryota</taxon>
        <taxon>Sar</taxon>
        <taxon>Stramenopiles</taxon>
        <taxon>Oomycota</taxon>
        <taxon>Peronosporomycetes</taxon>
        <taxon>Peronosporales</taxon>
        <taxon>Peronosporaceae</taxon>
        <taxon>Phytophthora</taxon>
    </lineage>
</organism>
<proteinExistence type="predicted"/>
<reference evidence="2" key="1">
    <citation type="submission" date="2017-03" db="EMBL/GenBank/DDBJ databases">
        <title>Phytopthora megakarya and P. palmivora, two closely related causual agents of cacao black pod achieved similar genome size and gene model numbers by different mechanisms.</title>
        <authorList>
            <person name="Ali S."/>
            <person name="Shao J."/>
            <person name="Larry D.J."/>
            <person name="Kronmiller B."/>
            <person name="Shen D."/>
            <person name="Strem M.D."/>
            <person name="Melnick R.L."/>
            <person name="Guiltinan M.J."/>
            <person name="Tyler B.M."/>
            <person name="Meinhardt L.W."/>
            <person name="Bailey B.A."/>
        </authorList>
    </citation>
    <scope>NUCLEOTIDE SEQUENCE [LARGE SCALE GENOMIC DNA]</scope>
    <source>
        <strain evidence="2">zdho120</strain>
    </source>
</reference>
<gene>
    <name evidence="1" type="ORF">PHMEG_00012219</name>
</gene>
<dbReference type="AlphaFoldDB" id="A0A225WAZ9"/>
<name>A0A225WAZ9_9STRA</name>
<protein>
    <submittedName>
        <fullName evidence="1">Uncharacterized protein</fullName>
    </submittedName>
</protein>
<keyword evidence="2" id="KW-1185">Reference proteome</keyword>
<evidence type="ECO:0000313" key="1">
    <source>
        <dbReference type="EMBL" id="OWZ14319.1"/>
    </source>
</evidence>
<dbReference type="Proteomes" id="UP000198211">
    <property type="component" value="Unassembled WGS sequence"/>
</dbReference>
<sequence length="125" mass="14420">MPGPELFLELDETPPFRVVDTQKRSRFNDRDGEKLMLIVTRRKTYSTPHGKGETEWQTVADELNQAIDAAFSLRACRDKVAALVKKHKQEAATRRRASGVTETHTRLSGYIEAYRQLKARFEEKQ</sequence>
<accession>A0A225WAZ9</accession>